<proteinExistence type="predicted"/>
<evidence type="ECO:0000259" key="2">
    <source>
        <dbReference type="PROSITE" id="PS51304"/>
    </source>
</evidence>
<sequence length="1271" mass="146623">MNDNDMPATNNITIFSKLPASSINWIEEPEKNIFRYKPEHLLPSGSSICLEGNILSKSDVNNEKGVFEINLFHEMTDEVADSKIGDTILKIKFIFGEQHLTNKTGSKMNKKECSKIDTCLLLYTCLSTELDDECVNTIKEHINPIGQMGVEFSVRIHLNEGQYQIQINDGKDFILFETEMPTWAIDHVMVTGDVNNVNFGNKAKRCNGAGEETLPQNIIYIDQDKKLTNGDVILIGGIIENGIGESNITVSFYYEALDWHEKFGKTIFRGNFSKDGKTTFGSYPAPNSESKDKNKEEFKWIEFKEKENKEAWRRECKNVSKELNENERFSLVINLRDGYYNVIYNGMDCDFKIYYQHWAIQYIVVISVNVCNKGKGLEKNLDLCDLENCFVSVDVIKHNVRQSNKFGNKYPYLFGCGDCPPDLIPCRMCKAKDYSCNDVGYFKYAHYCWNTSNVIDVCDLNIYTSLCYYVVDKDHKVVHQGCGAYHSWRNPWQTKYVATVSCEEYICDSKKLYEETPFCLKRVKGEEKRWRRKDEDEEVTQCSTQECYIYKHKDGKFEQGCGKCNSNNKIPCRTCYTKMCNNEKFFDEGFFCWKNDEIFEECNDKRVCYYASSLDNKVIDQGCGNSSNIEPFAICSEKFCNNKELLDKSLFCLNKNSIKSLKQCHTECFVHRHSNGTLQQGCDNYPNKVDDEGDCYICKEKYCNEEKHVNQHCLKNDGNKCKVPFGHNCFEQRTETNGGCGDCNLKERCFTCNNHLCNNGKNVRYYCKSEHGEQICPSSDCYISLKEGNQKGYNYNCGNCTENIKQKCVDCKNRPLCNNKELIENSLFCWEKSENTPKISGNRICESKCFVERNKNGQVIQNCGGICSESKEDCIYCNKTYCNEESLVPKHCWTTEGICKTKFNIPCFMERISKNKWCGECSRFKACKQCIENRCNNWTNIPYYCNTSNGIKECETENCYILKLNDKEDNLAEYYYNCGKCPNSTNSDEILSKKLKGDNINKFQCVECNDGNLCNNREYFESQLFCWEKTKLQTNKTKGMKICEKECFVLRDINGTVEQGCGKCLPDNRSECKTCKNKKYCNEENLVSIHCYDDKNKTCKTSFNSFCYLLRNSTNGVSKGCGKCPFYTCKECNGHLCNGENKIKLPFYCFGLMANYKECNETNCYIANIEINNKEQFYYDCGKCPSNNILLNLTKNNNLIQNMSNVQCTECNNSPACNSDKLFESKLFCLEKNLNKIVENALQNTKIVNPVIILFVMKNIYLQQLNLQKQQ</sequence>
<dbReference type="PROSITE" id="PS51304">
    <property type="entry name" value="GALECTIN"/>
    <property type="match status" value="1"/>
</dbReference>
<evidence type="ECO:0000313" key="4">
    <source>
        <dbReference type="WBParaSite" id="MhA1_Contig141.frz3.gene3"/>
    </source>
</evidence>
<dbReference type="GO" id="GO:0030246">
    <property type="term" value="F:carbohydrate binding"/>
    <property type="evidence" value="ECO:0007669"/>
    <property type="project" value="UniProtKB-KW"/>
</dbReference>
<dbReference type="InterPro" id="IPR001079">
    <property type="entry name" value="Galectin_CRD"/>
</dbReference>
<accession>A0A1I8B5C7</accession>
<dbReference type="Gene3D" id="2.60.120.200">
    <property type="match status" value="1"/>
</dbReference>
<dbReference type="AlphaFoldDB" id="A0A1I8B5C7"/>
<evidence type="ECO:0000313" key="3">
    <source>
        <dbReference type="Proteomes" id="UP000095281"/>
    </source>
</evidence>
<dbReference type="Proteomes" id="UP000095281">
    <property type="component" value="Unplaced"/>
</dbReference>
<reference evidence="4" key="1">
    <citation type="submission" date="2016-11" db="UniProtKB">
        <authorList>
            <consortium name="WormBaseParasite"/>
        </authorList>
    </citation>
    <scope>IDENTIFICATION</scope>
</reference>
<protein>
    <submittedName>
        <fullName evidence="4">Galectin domain-containing protein</fullName>
    </submittedName>
</protein>
<dbReference type="WBParaSite" id="MhA1_Contig141.frz3.gene3">
    <property type="protein sequence ID" value="MhA1_Contig141.frz3.gene3"/>
    <property type="gene ID" value="MhA1_Contig141.frz3.gene3"/>
</dbReference>
<name>A0A1I8B5C7_MELHA</name>
<keyword evidence="1" id="KW-0430">Lectin</keyword>
<feature type="domain" description="Galectin" evidence="2">
    <location>
        <begin position="34"/>
        <end position="203"/>
    </location>
</feature>
<organism evidence="3 4">
    <name type="scientific">Meloidogyne hapla</name>
    <name type="common">Root-knot nematode worm</name>
    <dbReference type="NCBI Taxonomy" id="6305"/>
    <lineage>
        <taxon>Eukaryota</taxon>
        <taxon>Metazoa</taxon>
        <taxon>Ecdysozoa</taxon>
        <taxon>Nematoda</taxon>
        <taxon>Chromadorea</taxon>
        <taxon>Rhabditida</taxon>
        <taxon>Tylenchina</taxon>
        <taxon>Tylenchomorpha</taxon>
        <taxon>Tylenchoidea</taxon>
        <taxon>Meloidogynidae</taxon>
        <taxon>Meloidogyninae</taxon>
        <taxon>Meloidogyne</taxon>
    </lineage>
</organism>
<keyword evidence="3" id="KW-1185">Reference proteome</keyword>
<evidence type="ECO:0000256" key="1">
    <source>
        <dbReference type="ARBA" id="ARBA00022734"/>
    </source>
</evidence>
<dbReference type="OMA" id="HARNTCE"/>
<dbReference type="Pfam" id="PF00337">
    <property type="entry name" value="Gal-bind_lectin"/>
    <property type="match status" value="1"/>
</dbReference>